<sequence length="101" mass="9775">MSYKLATATAVAFFAMGALAAPDALAARQIACVPCVSGVTATLPIIGALPAVPVPDMICPPLGLACTGGAPTTSSVGLTLPGIGPLPGVSLSLDLVSRICA</sequence>
<gene>
    <name evidence="2" type="ORF">BXZ70DRAFT_964247</name>
</gene>
<reference evidence="2" key="1">
    <citation type="journal article" date="2021" name="New Phytol.">
        <title>Evolutionary innovations through gain and loss of genes in the ectomycorrhizal Boletales.</title>
        <authorList>
            <person name="Wu G."/>
            <person name="Miyauchi S."/>
            <person name="Morin E."/>
            <person name="Kuo A."/>
            <person name="Drula E."/>
            <person name="Varga T."/>
            <person name="Kohler A."/>
            <person name="Feng B."/>
            <person name="Cao Y."/>
            <person name="Lipzen A."/>
            <person name="Daum C."/>
            <person name="Hundley H."/>
            <person name="Pangilinan J."/>
            <person name="Johnson J."/>
            <person name="Barry K."/>
            <person name="LaButti K."/>
            <person name="Ng V."/>
            <person name="Ahrendt S."/>
            <person name="Min B."/>
            <person name="Choi I.G."/>
            <person name="Park H."/>
            <person name="Plett J.M."/>
            <person name="Magnuson J."/>
            <person name="Spatafora J.W."/>
            <person name="Nagy L.G."/>
            <person name="Henrissat B."/>
            <person name="Grigoriev I.V."/>
            <person name="Yang Z.L."/>
            <person name="Xu J."/>
            <person name="Martin F.M."/>
        </authorList>
    </citation>
    <scope>NUCLEOTIDE SEQUENCE</scope>
    <source>
        <strain evidence="2">KKN 215</strain>
    </source>
</reference>
<evidence type="ECO:0008006" key="4">
    <source>
        <dbReference type="Google" id="ProtNLM"/>
    </source>
</evidence>
<evidence type="ECO:0000256" key="1">
    <source>
        <dbReference type="SAM" id="SignalP"/>
    </source>
</evidence>
<proteinExistence type="predicted"/>
<organism evidence="2 3">
    <name type="scientific">Cristinia sonorae</name>
    <dbReference type="NCBI Taxonomy" id="1940300"/>
    <lineage>
        <taxon>Eukaryota</taxon>
        <taxon>Fungi</taxon>
        <taxon>Dikarya</taxon>
        <taxon>Basidiomycota</taxon>
        <taxon>Agaricomycotina</taxon>
        <taxon>Agaricomycetes</taxon>
        <taxon>Agaricomycetidae</taxon>
        <taxon>Agaricales</taxon>
        <taxon>Pleurotineae</taxon>
        <taxon>Stephanosporaceae</taxon>
        <taxon>Cristinia</taxon>
    </lineage>
</organism>
<protein>
    <recommendedName>
        <fullName evidence="4">Hydrophobin</fullName>
    </recommendedName>
</protein>
<evidence type="ECO:0000313" key="2">
    <source>
        <dbReference type="EMBL" id="KAH8071903.1"/>
    </source>
</evidence>
<dbReference type="EMBL" id="JAEVFJ010000078">
    <property type="protein sequence ID" value="KAH8071903.1"/>
    <property type="molecule type" value="Genomic_DNA"/>
</dbReference>
<dbReference type="Proteomes" id="UP000813824">
    <property type="component" value="Unassembled WGS sequence"/>
</dbReference>
<keyword evidence="1" id="KW-0732">Signal</keyword>
<dbReference type="AlphaFoldDB" id="A0A8K0XJG1"/>
<evidence type="ECO:0000313" key="3">
    <source>
        <dbReference type="Proteomes" id="UP000813824"/>
    </source>
</evidence>
<comment type="caution">
    <text evidence="2">The sequence shown here is derived from an EMBL/GenBank/DDBJ whole genome shotgun (WGS) entry which is preliminary data.</text>
</comment>
<keyword evidence="3" id="KW-1185">Reference proteome</keyword>
<accession>A0A8K0XJG1</accession>
<feature type="chain" id="PRO_5035457582" description="Hydrophobin" evidence="1">
    <location>
        <begin position="21"/>
        <end position="101"/>
    </location>
</feature>
<feature type="signal peptide" evidence="1">
    <location>
        <begin position="1"/>
        <end position="20"/>
    </location>
</feature>
<name>A0A8K0XJG1_9AGAR</name>